<proteinExistence type="predicted"/>
<protein>
    <submittedName>
        <fullName evidence="1">Uncharacterized protein</fullName>
    </submittedName>
</protein>
<evidence type="ECO:0000313" key="2">
    <source>
        <dbReference type="Proteomes" id="UP001412067"/>
    </source>
</evidence>
<sequence>MHGWVAGADDHEASSKVGDYLHKSGDLKTIVEITQEENWKTKKLVANLTNEIDVKNQNLDELECKYNQTVMSLDKMMRDLKEMQYHAHNHLVKIIEENRKLKEMLSLKRQELSFRFGELNSLVALTEMERKKLEDEKKSHFFHYYAESTHMYMF</sequence>
<dbReference type="InterPro" id="IPR038588">
    <property type="entry name" value="XS_domain_sf"/>
</dbReference>
<evidence type="ECO:0000313" key="1">
    <source>
        <dbReference type="EMBL" id="KAK8961365.1"/>
    </source>
</evidence>
<organism evidence="1 2">
    <name type="scientific">Platanthera guangdongensis</name>
    <dbReference type="NCBI Taxonomy" id="2320717"/>
    <lineage>
        <taxon>Eukaryota</taxon>
        <taxon>Viridiplantae</taxon>
        <taxon>Streptophyta</taxon>
        <taxon>Embryophyta</taxon>
        <taxon>Tracheophyta</taxon>
        <taxon>Spermatophyta</taxon>
        <taxon>Magnoliopsida</taxon>
        <taxon>Liliopsida</taxon>
        <taxon>Asparagales</taxon>
        <taxon>Orchidaceae</taxon>
        <taxon>Orchidoideae</taxon>
        <taxon>Orchideae</taxon>
        <taxon>Orchidinae</taxon>
        <taxon>Platanthera</taxon>
    </lineage>
</organism>
<keyword evidence="2" id="KW-1185">Reference proteome</keyword>
<dbReference type="EMBL" id="JBBWWR010000009">
    <property type="protein sequence ID" value="KAK8961365.1"/>
    <property type="molecule type" value="Genomic_DNA"/>
</dbReference>
<gene>
    <name evidence="1" type="ORF">KSP40_PGU019702</name>
</gene>
<dbReference type="Gene3D" id="3.30.70.2890">
    <property type="entry name" value="XS domain"/>
    <property type="match status" value="1"/>
</dbReference>
<dbReference type="PANTHER" id="PTHR21596:SF3">
    <property type="entry name" value="FACTOR OF DNA METHYLATION 1-RELATED"/>
    <property type="match status" value="1"/>
</dbReference>
<reference evidence="1 2" key="1">
    <citation type="journal article" date="2022" name="Nat. Plants">
        <title>Genomes of leafy and leafless Platanthera orchids illuminate the evolution of mycoheterotrophy.</title>
        <authorList>
            <person name="Li M.H."/>
            <person name="Liu K.W."/>
            <person name="Li Z."/>
            <person name="Lu H.C."/>
            <person name="Ye Q.L."/>
            <person name="Zhang D."/>
            <person name="Wang J.Y."/>
            <person name="Li Y.F."/>
            <person name="Zhong Z.M."/>
            <person name="Liu X."/>
            <person name="Yu X."/>
            <person name="Liu D.K."/>
            <person name="Tu X.D."/>
            <person name="Liu B."/>
            <person name="Hao Y."/>
            <person name="Liao X.Y."/>
            <person name="Jiang Y.T."/>
            <person name="Sun W.H."/>
            <person name="Chen J."/>
            <person name="Chen Y.Q."/>
            <person name="Ai Y."/>
            <person name="Zhai J.W."/>
            <person name="Wu S.S."/>
            <person name="Zhou Z."/>
            <person name="Hsiao Y.Y."/>
            <person name="Wu W.L."/>
            <person name="Chen Y.Y."/>
            <person name="Lin Y.F."/>
            <person name="Hsu J.L."/>
            <person name="Li C.Y."/>
            <person name="Wang Z.W."/>
            <person name="Zhao X."/>
            <person name="Zhong W.Y."/>
            <person name="Ma X.K."/>
            <person name="Ma L."/>
            <person name="Huang J."/>
            <person name="Chen G.Z."/>
            <person name="Huang M.Z."/>
            <person name="Huang L."/>
            <person name="Peng D.H."/>
            <person name="Luo Y.B."/>
            <person name="Zou S.Q."/>
            <person name="Chen S.P."/>
            <person name="Lan S."/>
            <person name="Tsai W.C."/>
            <person name="Van de Peer Y."/>
            <person name="Liu Z.J."/>
        </authorList>
    </citation>
    <scope>NUCLEOTIDE SEQUENCE [LARGE SCALE GENOMIC DNA]</scope>
    <source>
        <strain evidence="1">Lor288</strain>
    </source>
</reference>
<dbReference type="InterPro" id="IPR045177">
    <property type="entry name" value="FDM1-5/IDN2"/>
</dbReference>
<comment type="caution">
    <text evidence="1">The sequence shown here is derived from an EMBL/GenBank/DDBJ whole genome shotgun (WGS) entry which is preliminary data.</text>
</comment>
<accession>A0ABR2MBH7</accession>
<dbReference type="Proteomes" id="UP001412067">
    <property type="component" value="Unassembled WGS sequence"/>
</dbReference>
<dbReference type="PANTHER" id="PTHR21596">
    <property type="entry name" value="RIBONUCLEASE P SUBUNIT P38"/>
    <property type="match status" value="1"/>
</dbReference>
<name>A0ABR2MBH7_9ASPA</name>